<dbReference type="GO" id="GO:0051301">
    <property type="term" value="P:cell division"/>
    <property type="evidence" value="ECO:0007669"/>
    <property type="project" value="UniProtKB-KW"/>
</dbReference>
<keyword evidence="4" id="KW-0132">Cell division</keyword>
<keyword evidence="3" id="KW-0472">Membrane</keyword>
<feature type="compositionally biased region" description="Basic and acidic residues" evidence="2">
    <location>
        <begin position="36"/>
        <end position="52"/>
    </location>
</feature>
<evidence type="ECO:0000256" key="1">
    <source>
        <dbReference type="SAM" id="Coils"/>
    </source>
</evidence>
<evidence type="ECO:0000313" key="5">
    <source>
        <dbReference type="Proteomes" id="UP000095544"/>
    </source>
</evidence>
<dbReference type="AlphaFoldDB" id="A0A174L697"/>
<proteinExistence type="predicted"/>
<keyword evidence="4" id="KW-0131">Cell cycle</keyword>
<reference evidence="4 5" key="1">
    <citation type="submission" date="2015-09" db="EMBL/GenBank/DDBJ databases">
        <authorList>
            <consortium name="Pathogen Informatics"/>
        </authorList>
    </citation>
    <scope>NUCLEOTIDE SEQUENCE [LARGE SCALE GENOMIC DNA]</scope>
    <source>
        <strain evidence="4 5">2789STDY5834876</strain>
    </source>
</reference>
<gene>
    <name evidence="4" type="ORF">ERS852491_04455</name>
</gene>
<keyword evidence="3" id="KW-0812">Transmembrane</keyword>
<feature type="coiled-coil region" evidence="1">
    <location>
        <begin position="94"/>
        <end position="121"/>
    </location>
</feature>
<accession>A0A174L697</accession>
<evidence type="ECO:0000256" key="2">
    <source>
        <dbReference type="SAM" id="MobiDB-lite"/>
    </source>
</evidence>
<evidence type="ECO:0000256" key="3">
    <source>
        <dbReference type="SAM" id="Phobius"/>
    </source>
</evidence>
<keyword evidence="1" id="KW-0175">Coiled coil</keyword>
<feature type="region of interest" description="Disordered" evidence="2">
    <location>
        <begin position="1"/>
        <end position="60"/>
    </location>
</feature>
<feature type="transmembrane region" description="Helical" evidence="3">
    <location>
        <begin position="66"/>
        <end position="88"/>
    </location>
</feature>
<dbReference type="STRING" id="39482.ERS852491_04455"/>
<dbReference type="EMBL" id="CYZU01000063">
    <property type="protein sequence ID" value="CUP17315.1"/>
    <property type="molecule type" value="Genomic_DNA"/>
</dbReference>
<dbReference type="OrthoDB" id="2051525at2"/>
<name>A0A174L697_9FIRM</name>
<evidence type="ECO:0000313" key="4">
    <source>
        <dbReference type="EMBL" id="CUP17315.1"/>
    </source>
</evidence>
<dbReference type="Proteomes" id="UP000095544">
    <property type="component" value="Unassembled WGS sequence"/>
</dbReference>
<organism evidence="4 5">
    <name type="scientific">Faecalicatena contorta</name>
    <dbReference type="NCBI Taxonomy" id="39482"/>
    <lineage>
        <taxon>Bacteria</taxon>
        <taxon>Bacillati</taxon>
        <taxon>Bacillota</taxon>
        <taxon>Clostridia</taxon>
        <taxon>Lachnospirales</taxon>
        <taxon>Lachnospiraceae</taxon>
        <taxon>Faecalicatena</taxon>
    </lineage>
</organism>
<protein>
    <submittedName>
        <fullName evidence="4">Protein required for the initiation of cell division</fullName>
    </submittedName>
</protein>
<dbReference type="RefSeq" id="WP_050640916.1">
    <property type="nucleotide sequence ID" value="NZ_CABKUE010000009.1"/>
</dbReference>
<keyword evidence="3" id="KW-1133">Transmembrane helix</keyword>
<sequence>MAARRQVTAYRRSDSMNSSHRQAYVYGNTVRQPEVLPKRMPEERPQRPERTSRQVRKNRKRAMNMSPAYAVFLVAAAVCAVFICVAYLKLQSDIVNRSENISVLQEKLADLTDENDTAYNAAADSVNLEEIRSKAMNEMGMVYAAQGNVVEYESPTSDYVKQYNDIPSDGVLAKSRDVSD</sequence>